<evidence type="ECO:0000256" key="1">
    <source>
        <dbReference type="ARBA" id="ARBA00008834"/>
    </source>
</evidence>
<dbReference type="Proteomes" id="UP001224781">
    <property type="component" value="Unassembled WGS sequence"/>
</dbReference>
<protein>
    <submittedName>
        <fullName evidence="7">Polygalacturonase</fullName>
        <ecNumber evidence="7">3.2.1.15</ecNumber>
    </submittedName>
</protein>
<proteinExistence type="inferred from homology"/>
<feature type="signal peptide" evidence="6">
    <location>
        <begin position="1"/>
        <end position="30"/>
    </location>
</feature>
<dbReference type="EC" id="3.2.1.15" evidence="7"/>
<dbReference type="RefSeq" id="WP_306932130.1">
    <property type="nucleotide sequence ID" value="NZ_JAUTBL010000002.1"/>
</dbReference>
<dbReference type="PANTHER" id="PTHR31339">
    <property type="entry name" value="PECTIN LYASE-RELATED"/>
    <property type="match status" value="1"/>
</dbReference>
<accession>A0ABU0UL93</accession>
<keyword evidence="2 4" id="KW-0378">Hydrolase</keyword>
<name>A0ABU0UL93_9HYPH</name>
<evidence type="ECO:0000313" key="7">
    <source>
        <dbReference type="EMBL" id="MDQ1185725.1"/>
    </source>
</evidence>
<dbReference type="InterPro" id="IPR006626">
    <property type="entry name" value="PbH1"/>
</dbReference>
<feature type="compositionally biased region" description="Low complexity" evidence="5">
    <location>
        <begin position="430"/>
        <end position="442"/>
    </location>
</feature>
<dbReference type="SUPFAM" id="SSF51126">
    <property type="entry name" value="Pectin lyase-like"/>
    <property type="match status" value="1"/>
</dbReference>
<reference evidence="7 8" key="1">
    <citation type="submission" date="2023-07" db="EMBL/GenBank/DDBJ databases">
        <title>Functional and genomic diversity of the sorghum phyllosphere microbiome.</title>
        <authorList>
            <person name="Shade A."/>
        </authorList>
    </citation>
    <scope>NUCLEOTIDE SEQUENCE [LARGE SCALE GENOMIC DNA]</scope>
    <source>
        <strain evidence="7 8">SORGH_AS_1126</strain>
    </source>
</reference>
<comment type="caution">
    <text evidence="7">The sequence shown here is derived from an EMBL/GenBank/DDBJ whole genome shotgun (WGS) entry which is preliminary data.</text>
</comment>
<gene>
    <name evidence="7" type="ORF">QE408_002868</name>
</gene>
<evidence type="ECO:0000256" key="3">
    <source>
        <dbReference type="ARBA" id="ARBA00023295"/>
    </source>
</evidence>
<dbReference type="Pfam" id="PF00295">
    <property type="entry name" value="Glyco_hydro_28"/>
    <property type="match status" value="1"/>
</dbReference>
<comment type="similarity">
    <text evidence="1 4">Belongs to the glycosyl hydrolase 28 family.</text>
</comment>
<dbReference type="PANTHER" id="PTHR31339:SF9">
    <property type="entry name" value="PLASMIN AND FIBRONECTIN-BINDING PROTEIN A"/>
    <property type="match status" value="1"/>
</dbReference>
<dbReference type="Gene3D" id="2.160.20.10">
    <property type="entry name" value="Single-stranded right-handed beta-helix, Pectin lyase-like"/>
    <property type="match status" value="1"/>
</dbReference>
<evidence type="ECO:0000256" key="2">
    <source>
        <dbReference type="ARBA" id="ARBA00022801"/>
    </source>
</evidence>
<evidence type="ECO:0000256" key="6">
    <source>
        <dbReference type="SAM" id="SignalP"/>
    </source>
</evidence>
<keyword evidence="8" id="KW-1185">Reference proteome</keyword>
<keyword evidence="3 4" id="KW-0326">Glycosidase</keyword>
<dbReference type="InterPro" id="IPR011050">
    <property type="entry name" value="Pectin_lyase_fold/virulence"/>
</dbReference>
<organism evidence="7 8">
    <name type="scientific">Agrobacterium larrymoorei</name>
    <dbReference type="NCBI Taxonomy" id="160699"/>
    <lineage>
        <taxon>Bacteria</taxon>
        <taxon>Pseudomonadati</taxon>
        <taxon>Pseudomonadota</taxon>
        <taxon>Alphaproteobacteria</taxon>
        <taxon>Hyphomicrobiales</taxon>
        <taxon>Rhizobiaceae</taxon>
        <taxon>Rhizobium/Agrobacterium group</taxon>
        <taxon>Agrobacterium</taxon>
    </lineage>
</organism>
<feature type="chain" id="PRO_5046666884" evidence="6">
    <location>
        <begin position="31"/>
        <end position="461"/>
    </location>
</feature>
<evidence type="ECO:0000256" key="4">
    <source>
        <dbReference type="RuleBase" id="RU361169"/>
    </source>
</evidence>
<feature type="region of interest" description="Disordered" evidence="5">
    <location>
        <begin position="421"/>
        <end position="461"/>
    </location>
</feature>
<dbReference type="InterPro" id="IPR012334">
    <property type="entry name" value="Pectin_lyas_fold"/>
</dbReference>
<keyword evidence="6" id="KW-0732">Signal</keyword>
<dbReference type="InterPro" id="IPR000743">
    <property type="entry name" value="Glyco_hydro_28"/>
</dbReference>
<dbReference type="EMBL" id="JAUTBL010000002">
    <property type="protein sequence ID" value="MDQ1185725.1"/>
    <property type="molecule type" value="Genomic_DNA"/>
</dbReference>
<dbReference type="GO" id="GO:0004650">
    <property type="term" value="F:polygalacturonase activity"/>
    <property type="evidence" value="ECO:0007669"/>
    <property type="project" value="UniProtKB-EC"/>
</dbReference>
<sequence length="461" mass="48325">MTKYQMPALCFTAYCLVVGLAVVVTSPAYAAAAGDRRTVSEPTLPTQLCATLSPQPAAQSASAQQAWDTQGLQAAIDACPAGQAVKLSAGTAGGRFVSGPLTIRSGVTLWLDRGVVLAAVADPHAYDRGNGTCGTIDTKGQGCRPFILFEKTQGAALVGDGLIDGQGGALMAGSNETWWQLARRAQSQGGKQNNPRLIQVDDGADIVFYRVTLKNAPNFHIMLNGVKGATLWGVRIDTPADARNTDGIDPAGSQDVTIAHSFIRGGDDNIAIKGGSAPTRYVSILDSHLYWGHGLSIGSETESGVSDILVQNVTIDGATSGLRIKSDISRGGLVSAIQYENVCLRGNRNPIDFDTRYDKQAHGSDIPVYRDILLRSVTGETGTLVLRGYDAAHPISATFDGVRFDPNVSWQIENATLSVGPGGITPAPPVEVSSVPQPSAPSDKAAPPNCAGRWLDFPSAN</sequence>
<dbReference type="InterPro" id="IPR051801">
    <property type="entry name" value="GH28_Enzymes"/>
</dbReference>
<evidence type="ECO:0000313" key="8">
    <source>
        <dbReference type="Proteomes" id="UP001224781"/>
    </source>
</evidence>
<dbReference type="SMART" id="SM00710">
    <property type="entry name" value="PbH1"/>
    <property type="match status" value="3"/>
</dbReference>
<evidence type="ECO:0000256" key="5">
    <source>
        <dbReference type="SAM" id="MobiDB-lite"/>
    </source>
</evidence>